<accession>A0A3E0W7D9</accession>
<reference evidence="1 2" key="1">
    <citation type="submission" date="2017-04" db="EMBL/GenBank/DDBJ databases">
        <title>Comparative genome analysis of Subtercola boreus.</title>
        <authorList>
            <person name="Cho Y.-J."/>
            <person name="Cho A."/>
            <person name="Kim O.-S."/>
            <person name="Lee J.-I."/>
        </authorList>
    </citation>
    <scope>NUCLEOTIDE SEQUENCE [LARGE SCALE GENOMIC DNA]</scope>
    <source>
        <strain evidence="1 2">P28004</strain>
    </source>
</reference>
<dbReference type="Proteomes" id="UP000257080">
    <property type="component" value="Unassembled WGS sequence"/>
</dbReference>
<gene>
    <name evidence="1" type="ORF">B7R25_13835</name>
</gene>
<organism evidence="1 2">
    <name type="scientific">Subtercola boreus</name>
    <dbReference type="NCBI Taxonomy" id="120213"/>
    <lineage>
        <taxon>Bacteria</taxon>
        <taxon>Bacillati</taxon>
        <taxon>Actinomycetota</taxon>
        <taxon>Actinomycetes</taxon>
        <taxon>Micrococcales</taxon>
        <taxon>Microbacteriaceae</taxon>
        <taxon>Subtercola</taxon>
    </lineage>
</organism>
<evidence type="ECO:0000313" key="2">
    <source>
        <dbReference type="Proteomes" id="UP000257080"/>
    </source>
</evidence>
<comment type="caution">
    <text evidence="1">The sequence shown here is derived from an EMBL/GenBank/DDBJ whole genome shotgun (WGS) entry which is preliminary data.</text>
</comment>
<evidence type="ECO:0000313" key="1">
    <source>
        <dbReference type="EMBL" id="RFA25451.1"/>
    </source>
</evidence>
<name>A0A3E0W7D9_9MICO</name>
<proteinExistence type="predicted"/>
<protein>
    <submittedName>
        <fullName evidence="1">Uncharacterized protein</fullName>
    </submittedName>
</protein>
<dbReference type="RefSeq" id="WP_116419547.1">
    <property type="nucleotide sequence ID" value="NZ_NBXC01000027.1"/>
</dbReference>
<dbReference type="EMBL" id="NBXE01000031">
    <property type="protein sequence ID" value="RFA25451.1"/>
    <property type="molecule type" value="Genomic_DNA"/>
</dbReference>
<sequence length="103" mass="11274">MGSVISATADVSPLVNRIDPDSGRFLDGAWHVTRSEDALRAMESEILPRALSLIREGDLAVDGTVAVETYAAQTIQTERLGKLFEIVTTGHRFLIRFTIEEAS</sequence>
<dbReference type="AlphaFoldDB" id="A0A3E0W7D9"/>